<dbReference type="InterPro" id="IPR014052">
    <property type="entry name" value="DNA_primase_ssu_euk/arc"/>
</dbReference>
<dbReference type="Gene3D" id="3.90.920.10">
    <property type="entry name" value="DNA primase, PRIM domain"/>
    <property type="match status" value="1"/>
</dbReference>
<evidence type="ECO:0000256" key="11">
    <source>
        <dbReference type="ARBA" id="ARBA00023163"/>
    </source>
</evidence>
<comment type="cofactor">
    <cofactor evidence="1">
        <name>Mn(2+)</name>
        <dbReference type="ChEBI" id="CHEBI:29035"/>
    </cofactor>
</comment>
<dbReference type="FunFam" id="3.90.920.10:FF:000001">
    <property type="entry name" value="DNA primase"/>
    <property type="match status" value="1"/>
</dbReference>
<evidence type="ECO:0000256" key="9">
    <source>
        <dbReference type="ARBA" id="ARBA00022723"/>
    </source>
</evidence>
<evidence type="ECO:0000256" key="5">
    <source>
        <dbReference type="ARBA" id="ARBA00022515"/>
    </source>
</evidence>
<comment type="caution">
    <text evidence="13">The sequence shown here is derived from an EMBL/GenBank/DDBJ whole genome shotgun (WGS) entry which is preliminary data.</text>
</comment>
<dbReference type="GO" id="GO:0006269">
    <property type="term" value="P:DNA replication, synthesis of primer"/>
    <property type="evidence" value="ECO:0007669"/>
    <property type="project" value="UniProtKB-KW"/>
</dbReference>
<dbReference type="GO" id="GO:0003899">
    <property type="term" value="F:DNA-directed RNA polymerase activity"/>
    <property type="evidence" value="ECO:0007669"/>
    <property type="project" value="InterPro"/>
</dbReference>
<proteinExistence type="inferred from homology"/>
<sequence>MFTILAAKSLTKKSYFRELLVELLYDILKIKKIKMDNITDLLKVYYSRLFPLDEYYKWLSYGDADLFKLREFSFTLEGDIYIRYQAFNDQNDLGKALVSMFPVKIDIGAVFNIFPGEKSGSKKLEAMERELVFDIDLTDYDEVRTCCSEANICNKCWKYMSIACKILDVALRDDYGFEHILWVFSGRRGIHAWICDSVARSLDSSQRGAIAEYFQLIFGGAYSKRKVNLYKIHPSVRRALNIISPIFVPMCVEEQNMLGTEKNINKFLILLPDDDTRKEVKSLFDRYTTSLDRWNAFLSYHEQTKGKGTKWRQHKNFIDEIMIEYCYPRLDINVTKGLNHLLKSPFCVHPKTGKISVPFNPKAVDKFDPITVPTIHKVIEEINAYDNLDKTVEGDSSQAKRIKDYKKTSLNKPLHVFNEFLRKLELARTKENIAAVELMEF</sequence>
<dbReference type="PANTHER" id="PTHR10536">
    <property type="entry name" value="DNA PRIMASE SMALL SUBUNIT"/>
    <property type="match status" value="1"/>
</dbReference>
<comment type="cofactor">
    <cofactor evidence="2">
        <name>Mg(2+)</name>
        <dbReference type="ChEBI" id="CHEBI:18420"/>
    </cofactor>
</comment>
<dbReference type="GO" id="GO:0005658">
    <property type="term" value="C:alpha DNA polymerase:primase complex"/>
    <property type="evidence" value="ECO:0007669"/>
    <property type="project" value="UniProtKB-ARBA"/>
</dbReference>
<evidence type="ECO:0000256" key="6">
    <source>
        <dbReference type="ARBA" id="ARBA00022679"/>
    </source>
</evidence>
<gene>
    <name evidence="13" type="ORF">KQX54_006643</name>
</gene>
<dbReference type="SUPFAM" id="SSF56747">
    <property type="entry name" value="Prim-pol domain"/>
    <property type="match status" value="1"/>
</dbReference>
<evidence type="ECO:0000256" key="10">
    <source>
        <dbReference type="ARBA" id="ARBA00022833"/>
    </source>
</evidence>
<dbReference type="AlphaFoldDB" id="A0AAV7IBZ3"/>
<reference evidence="13 14" key="1">
    <citation type="journal article" date="2021" name="J. Hered.">
        <title>A chromosome-level genome assembly of the parasitoid wasp, Cotesia glomerata (Hymenoptera: Braconidae).</title>
        <authorList>
            <person name="Pinto B.J."/>
            <person name="Weis J.J."/>
            <person name="Gamble T."/>
            <person name="Ode P.J."/>
            <person name="Paul R."/>
            <person name="Zaspel J.M."/>
        </authorList>
    </citation>
    <scope>NUCLEOTIDE SEQUENCE [LARGE SCALE GENOMIC DNA]</scope>
    <source>
        <strain evidence="13">CgM1</strain>
    </source>
</reference>
<dbReference type="GO" id="GO:0046872">
    <property type="term" value="F:metal ion binding"/>
    <property type="evidence" value="ECO:0007669"/>
    <property type="project" value="UniProtKB-KW"/>
</dbReference>
<evidence type="ECO:0000256" key="8">
    <source>
        <dbReference type="ARBA" id="ARBA00022705"/>
    </source>
</evidence>
<dbReference type="CDD" id="cd04860">
    <property type="entry name" value="AE_Prim_S"/>
    <property type="match status" value="1"/>
</dbReference>
<dbReference type="NCBIfam" id="TIGR00335">
    <property type="entry name" value="primase_sml"/>
    <property type="match status" value="1"/>
</dbReference>
<evidence type="ECO:0000256" key="1">
    <source>
        <dbReference type="ARBA" id="ARBA00001936"/>
    </source>
</evidence>
<comment type="similarity">
    <text evidence="3 12">Belongs to the eukaryotic-type primase small subunit family.</text>
</comment>
<dbReference type="EC" id="2.7.7.-" evidence="12"/>
<keyword evidence="11" id="KW-0804">Transcription</keyword>
<keyword evidence="10" id="KW-0862">Zinc</keyword>
<keyword evidence="7" id="KW-0548">Nucleotidyltransferase</keyword>
<protein>
    <recommendedName>
        <fullName evidence="12">DNA primase</fullName>
        <ecNumber evidence="12">2.7.7.-</ecNumber>
    </recommendedName>
</protein>
<keyword evidence="5 12" id="KW-0639">Primosome</keyword>
<accession>A0AAV7IBZ3</accession>
<evidence type="ECO:0000256" key="7">
    <source>
        <dbReference type="ARBA" id="ARBA00022695"/>
    </source>
</evidence>
<evidence type="ECO:0000256" key="4">
    <source>
        <dbReference type="ARBA" id="ARBA00022478"/>
    </source>
</evidence>
<keyword evidence="4 12" id="KW-0240">DNA-directed RNA polymerase</keyword>
<keyword evidence="14" id="KW-1185">Reference proteome</keyword>
<dbReference type="Proteomes" id="UP000826195">
    <property type="component" value="Unassembled WGS sequence"/>
</dbReference>
<evidence type="ECO:0000313" key="13">
    <source>
        <dbReference type="EMBL" id="KAH0549163.1"/>
    </source>
</evidence>
<dbReference type="EMBL" id="JAHXZJ010001864">
    <property type="protein sequence ID" value="KAH0549163.1"/>
    <property type="molecule type" value="Genomic_DNA"/>
</dbReference>
<evidence type="ECO:0000256" key="2">
    <source>
        <dbReference type="ARBA" id="ARBA00001946"/>
    </source>
</evidence>
<dbReference type="GO" id="GO:0006270">
    <property type="term" value="P:DNA replication initiation"/>
    <property type="evidence" value="ECO:0007669"/>
    <property type="project" value="UniProtKB-ARBA"/>
</dbReference>
<keyword evidence="8 12" id="KW-0235">DNA replication</keyword>
<organism evidence="13 14">
    <name type="scientific">Cotesia glomerata</name>
    <name type="common">Lepidopteran parasitic wasp</name>
    <name type="synonym">Apanteles glomeratus</name>
    <dbReference type="NCBI Taxonomy" id="32391"/>
    <lineage>
        <taxon>Eukaryota</taxon>
        <taxon>Metazoa</taxon>
        <taxon>Ecdysozoa</taxon>
        <taxon>Arthropoda</taxon>
        <taxon>Hexapoda</taxon>
        <taxon>Insecta</taxon>
        <taxon>Pterygota</taxon>
        <taxon>Neoptera</taxon>
        <taxon>Endopterygota</taxon>
        <taxon>Hymenoptera</taxon>
        <taxon>Apocrita</taxon>
        <taxon>Ichneumonoidea</taxon>
        <taxon>Braconidae</taxon>
        <taxon>Microgastrinae</taxon>
        <taxon>Cotesia</taxon>
    </lineage>
</organism>
<evidence type="ECO:0000256" key="12">
    <source>
        <dbReference type="RuleBase" id="RU003514"/>
    </source>
</evidence>
<dbReference type="InterPro" id="IPR002755">
    <property type="entry name" value="DNA_primase_S"/>
</dbReference>
<dbReference type="Pfam" id="PF01896">
    <property type="entry name" value="DNA_primase_S"/>
    <property type="match status" value="1"/>
</dbReference>
<name>A0AAV7IBZ3_COTGL</name>
<keyword evidence="6 12" id="KW-0808">Transferase</keyword>
<keyword evidence="9" id="KW-0479">Metal-binding</keyword>
<evidence type="ECO:0000313" key="14">
    <source>
        <dbReference type="Proteomes" id="UP000826195"/>
    </source>
</evidence>
<evidence type="ECO:0000256" key="3">
    <source>
        <dbReference type="ARBA" id="ARBA00009762"/>
    </source>
</evidence>